<gene>
    <name evidence="1" type="ORF">CesoFtcFv8_026158</name>
</gene>
<name>A0AAN8GCV2_9TELE</name>
<dbReference type="EMBL" id="JAULUE010002067">
    <property type="protein sequence ID" value="KAK5876846.1"/>
    <property type="molecule type" value="Genomic_DNA"/>
</dbReference>
<dbReference type="AlphaFoldDB" id="A0AAN8GCV2"/>
<evidence type="ECO:0000313" key="1">
    <source>
        <dbReference type="EMBL" id="KAK5876846.1"/>
    </source>
</evidence>
<keyword evidence="2" id="KW-1185">Reference proteome</keyword>
<sequence>MTPTIRSLPDTRPHQLHLQVSNCEKENIWEKCEKSGDDSKQIDTERDLAGKKAVENRLLSQGSAGDFTAGCLRGCANTPCIPSTDH</sequence>
<comment type="caution">
    <text evidence="1">The sequence shown here is derived from an EMBL/GenBank/DDBJ whole genome shotgun (WGS) entry which is preliminary data.</text>
</comment>
<evidence type="ECO:0000313" key="2">
    <source>
        <dbReference type="Proteomes" id="UP001335648"/>
    </source>
</evidence>
<organism evidence="1 2">
    <name type="scientific">Champsocephalus esox</name>
    <name type="common">pike icefish</name>
    <dbReference type="NCBI Taxonomy" id="159716"/>
    <lineage>
        <taxon>Eukaryota</taxon>
        <taxon>Metazoa</taxon>
        <taxon>Chordata</taxon>
        <taxon>Craniata</taxon>
        <taxon>Vertebrata</taxon>
        <taxon>Euteleostomi</taxon>
        <taxon>Actinopterygii</taxon>
        <taxon>Neopterygii</taxon>
        <taxon>Teleostei</taxon>
        <taxon>Neoteleostei</taxon>
        <taxon>Acanthomorphata</taxon>
        <taxon>Eupercaria</taxon>
        <taxon>Perciformes</taxon>
        <taxon>Notothenioidei</taxon>
        <taxon>Channichthyidae</taxon>
        <taxon>Champsocephalus</taxon>
    </lineage>
</organism>
<accession>A0AAN8GCV2</accession>
<protein>
    <submittedName>
        <fullName evidence="1">Uncharacterized protein</fullName>
    </submittedName>
</protein>
<proteinExistence type="predicted"/>
<dbReference type="Proteomes" id="UP001335648">
    <property type="component" value="Unassembled WGS sequence"/>
</dbReference>
<reference evidence="1 2" key="1">
    <citation type="journal article" date="2023" name="Mol. Biol. Evol.">
        <title>Genomics of Secondarily Temperate Adaptation in the Only Non-Antarctic Icefish.</title>
        <authorList>
            <person name="Rivera-Colon A.G."/>
            <person name="Rayamajhi N."/>
            <person name="Minhas B.F."/>
            <person name="Madrigal G."/>
            <person name="Bilyk K.T."/>
            <person name="Yoon V."/>
            <person name="Hune M."/>
            <person name="Gregory S."/>
            <person name="Cheng C.H.C."/>
            <person name="Catchen J.M."/>
        </authorList>
    </citation>
    <scope>NUCLEOTIDE SEQUENCE [LARGE SCALE GENOMIC DNA]</scope>
    <source>
        <strain evidence="1">JC2023a</strain>
    </source>
</reference>